<keyword evidence="2" id="KW-1185">Reference proteome</keyword>
<organism evidence="1 2">
    <name type="scientific">Flavobacterium cupreum</name>
    <dbReference type="NCBI Taxonomy" id="2133766"/>
    <lineage>
        <taxon>Bacteria</taxon>
        <taxon>Pseudomonadati</taxon>
        <taxon>Bacteroidota</taxon>
        <taxon>Flavobacteriia</taxon>
        <taxon>Flavobacteriales</taxon>
        <taxon>Flavobacteriaceae</taxon>
        <taxon>Flavobacterium</taxon>
    </lineage>
</organism>
<sequence length="226" mass="25701">MVKSLKKIQRMRRVIFYVLLLVPFIALCQTGSHKQLSGISSRFDLICKNEEIIIPRAALKSRSDKSTIVDKNTKFILVFNTVKGPQISTGYYYWYNDKWNDLKNLTEESGIPRTNGQAGDLFLDFSTRDVYFYNGTIWLAMTTHNKTLTESVFEKNTGILSYKDGAGEPIEINLSQIVPNFEKPKTISLNAKKEILNYIDNDGRLTVLKLDVLLAKSKNTNVTAAF</sequence>
<evidence type="ECO:0000313" key="1">
    <source>
        <dbReference type="EMBL" id="RUT68108.1"/>
    </source>
</evidence>
<dbReference type="AlphaFoldDB" id="A0A434A167"/>
<comment type="caution">
    <text evidence="1">The sequence shown here is derived from an EMBL/GenBank/DDBJ whole genome shotgun (WGS) entry which is preliminary data.</text>
</comment>
<dbReference type="Proteomes" id="UP000288102">
    <property type="component" value="Unassembled WGS sequence"/>
</dbReference>
<protein>
    <submittedName>
        <fullName evidence="1">Uncharacterized protein</fullName>
    </submittedName>
</protein>
<gene>
    <name evidence="1" type="ORF">D0817_22545</name>
</gene>
<evidence type="ECO:0000313" key="2">
    <source>
        <dbReference type="Proteomes" id="UP000288102"/>
    </source>
</evidence>
<proteinExistence type="predicted"/>
<name>A0A434A167_9FLAO</name>
<accession>A0A434A167</accession>
<dbReference type="EMBL" id="QWDM01000020">
    <property type="protein sequence ID" value="RUT68108.1"/>
    <property type="molecule type" value="Genomic_DNA"/>
</dbReference>
<reference evidence="2" key="1">
    <citation type="journal article" date="2019" name="Syst. Appl. Microbiol.">
        <title>Flavobacterium circumlabens sp. nov. and Flavobacterium cupreum sp. nov., two psychrotrophic species isolated from Antarctic environmental samples.</title>
        <authorList>
            <person name="Kralova S."/>
            <person name="Busse H.-J."/>
            <person name="Svec P."/>
            <person name="Maslanova I."/>
            <person name="Stankova E."/>
            <person name="Bartak M."/>
            <person name="Sedlacek I."/>
        </authorList>
    </citation>
    <scope>NUCLEOTIDE SEQUENCE [LARGE SCALE GENOMIC DNA]</scope>
    <source>
        <strain evidence="2">CCM 8825</strain>
    </source>
</reference>